<reference evidence="3" key="1">
    <citation type="submission" date="2023-07" db="EMBL/GenBank/DDBJ databases">
        <title>30 novel species of actinomycetes from the DSMZ collection.</title>
        <authorList>
            <person name="Nouioui I."/>
        </authorList>
    </citation>
    <scope>NUCLEOTIDE SEQUENCE [LARGE SCALE GENOMIC DNA]</scope>
    <source>
        <strain evidence="3">DSM 41979</strain>
    </source>
</reference>
<feature type="compositionally biased region" description="Basic and acidic residues" evidence="1">
    <location>
        <begin position="192"/>
        <end position="216"/>
    </location>
</feature>
<accession>A0ABU2QU30</accession>
<evidence type="ECO:0000256" key="1">
    <source>
        <dbReference type="SAM" id="MobiDB-lite"/>
    </source>
</evidence>
<evidence type="ECO:0000313" key="2">
    <source>
        <dbReference type="EMBL" id="MDT0407942.1"/>
    </source>
</evidence>
<feature type="region of interest" description="Disordered" evidence="1">
    <location>
        <begin position="84"/>
        <end position="216"/>
    </location>
</feature>
<dbReference type="RefSeq" id="WP_010273995.1">
    <property type="nucleotide sequence ID" value="NZ_JAVRET010000003.1"/>
</dbReference>
<protein>
    <submittedName>
        <fullName evidence="2">Translation initiation factor IF-2</fullName>
    </submittedName>
</protein>
<dbReference type="Proteomes" id="UP001183610">
    <property type="component" value="Unassembled WGS sequence"/>
</dbReference>
<evidence type="ECO:0000313" key="3">
    <source>
        <dbReference type="Proteomes" id="UP001183610"/>
    </source>
</evidence>
<feature type="compositionally biased region" description="Basic and acidic residues" evidence="1">
    <location>
        <begin position="142"/>
        <end position="172"/>
    </location>
</feature>
<comment type="caution">
    <text evidence="2">The sequence shown here is derived from an EMBL/GenBank/DDBJ whole genome shotgun (WGS) entry which is preliminary data.</text>
</comment>
<dbReference type="EMBL" id="JAVRET010000003">
    <property type="protein sequence ID" value="MDT0407942.1"/>
    <property type="molecule type" value="Genomic_DNA"/>
</dbReference>
<name>A0ABU2QU30_9ACTN</name>
<keyword evidence="2" id="KW-0648">Protein biosynthesis</keyword>
<dbReference type="GO" id="GO:0003743">
    <property type="term" value="F:translation initiation factor activity"/>
    <property type="evidence" value="ECO:0007669"/>
    <property type="project" value="UniProtKB-KW"/>
</dbReference>
<proteinExistence type="predicted"/>
<gene>
    <name evidence="2" type="ORF">RM698_02620</name>
</gene>
<feature type="compositionally biased region" description="Low complexity" evidence="1">
    <location>
        <begin position="173"/>
        <end position="191"/>
    </location>
</feature>
<feature type="compositionally biased region" description="Low complexity" evidence="1">
    <location>
        <begin position="1"/>
        <end position="18"/>
    </location>
</feature>
<organism evidence="2 3">
    <name type="scientific">Streptomyces evansiae</name>
    <dbReference type="NCBI Taxonomy" id="3075535"/>
    <lineage>
        <taxon>Bacteria</taxon>
        <taxon>Bacillati</taxon>
        <taxon>Actinomycetota</taxon>
        <taxon>Actinomycetes</taxon>
        <taxon>Kitasatosporales</taxon>
        <taxon>Streptomycetaceae</taxon>
        <taxon>Streptomyces</taxon>
    </lineage>
</organism>
<keyword evidence="2" id="KW-0396">Initiation factor</keyword>
<sequence>MTATLPDSTSTSTSTGTRTGDHATTSFLPADARERLEPKLREAVSEFVDSPAEAVEKADRLLAETVEQLHEALVHRHGELRSAWNGKEATGSARSAGGTERTRHDDGAGFGDGKGFGDGTPSGAGTGLRDDRTDLTGGRADLGGDRADLGGDRDRTGSARDADRDGTADDRAGLAGAASARKPGTTTGAETEAGHRVPGDERTASRAGHGTEADTERLRLALQEYRETTERLLSL</sequence>
<keyword evidence="3" id="KW-1185">Reference proteome</keyword>
<feature type="region of interest" description="Disordered" evidence="1">
    <location>
        <begin position="1"/>
        <end position="34"/>
    </location>
</feature>
<feature type="compositionally biased region" description="Gly residues" evidence="1">
    <location>
        <begin position="108"/>
        <end position="126"/>
    </location>
</feature>